<dbReference type="Proteomes" id="UP000605361">
    <property type="component" value="Unassembled WGS sequence"/>
</dbReference>
<reference evidence="2" key="1">
    <citation type="submission" date="2020-11" db="EMBL/GenBank/DDBJ databases">
        <title>Whole-genome analyses of Nonomuraea sp. K274.</title>
        <authorList>
            <person name="Veyisoglu A."/>
        </authorList>
    </citation>
    <scope>NUCLEOTIDE SEQUENCE</scope>
    <source>
        <strain evidence="2">K274</strain>
    </source>
</reference>
<gene>
    <name evidence="2" type="ORF">ITP53_55010</name>
</gene>
<sequence>GWAGWSALGPGELAGRLSRCLQMMPWTCAAGVGAQVEGLEQVGESLLGAEAAAFVAEPDMVARADRMGPADLLGALPTGVLRTPAAVVLGPLLAIDKDGTLLETLAAVLDEGGALKAAERLGVHRNTVTTRLDRIKAVGFDLDDASTRLALQLACHVLPR</sequence>
<dbReference type="EMBL" id="JADOGI010000479">
    <property type="protein sequence ID" value="MBF8194622.1"/>
    <property type="molecule type" value="Genomic_DNA"/>
</dbReference>
<evidence type="ECO:0000313" key="2">
    <source>
        <dbReference type="EMBL" id="MBF8194622.1"/>
    </source>
</evidence>
<dbReference type="InterPro" id="IPR051448">
    <property type="entry name" value="CdaR-like_regulators"/>
</dbReference>
<dbReference type="Gene3D" id="1.10.10.2840">
    <property type="entry name" value="PucR C-terminal helix-turn-helix domain"/>
    <property type="match status" value="1"/>
</dbReference>
<evidence type="ECO:0000313" key="3">
    <source>
        <dbReference type="Proteomes" id="UP000605361"/>
    </source>
</evidence>
<name>A0A931AKB8_9ACTN</name>
<dbReference type="InterPro" id="IPR025736">
    <property type="entry name" value="PucR_C-HTH_dom"/>
</dbReference>
<protein>
    <submittedName>
        <fullName evidence="2">Helix-turn-helix domain-containing protein</fullName>
    </submittedName>
</protein>
<dbReference type="RefSeq" id="WP_195903425.1">
    <property type="nucleotide sequence ID" value="NZ_JADOGI010000479.1"/>
</dbReference>
<dbReference type="PANTHER" id="PTHR33744">
    <property type="entry name" value="CARBOHYDRATE DIACID REGULATOR"/>
    <property type="match status" value="1"/>
</dbReference>
<feature type="non-terminal residue" evidence="2">
    <location>
        <position position="1"/>
    </location>
</feature>
<dbReference type="Pfam" id="PF13556">
    <property type="entry name" value="HTH_30"/>
    <property type="match status" value="1"/>
</dbReference>
<feature type="domain" description="PucR C-terminal helix-turn-helix" evidence="1">
    <location>
        <begin position="101"/>
        <end position="157"/>
    </location>
</feature>
<accession>A0A931AKB8</accession>
<keyword evidence="3" id="KW-1185">Reference proteome</keyword>
<dbReference type="PANTHER" id="PTHR33744:SF1">
    <property type="entry name" value="DNA-BINDING TRANSCRIPTIONAL ACTIVATOR ADER"/>
    <property type="match status" value="1"/>
</dbReference>
<proteinExistence type="predicted"/>
<dbReference type="AlphaFoldDB" id="A0A931AKB8"/>
<comment type="caution">
    <text evidence="2">The sequence shown here is derived from an EMBL/GenBank/DDBJ whole genome shotgun (WGS) entry which is preliminary data.</text>
</comment>
<organism evidence="2 3">
    <name type="scientific">Nonomuraea cypriaca</name>
    <dbReference type="NCBI Taxonomy" id="1187855"/>
    <lineage>
        <taxon>Bacteria</taxon>
        <taxon>Bacillati</taxon>
        <taxon>Actinomycetota</taxon>
        <taxon>Actinomycetes</taxon>
        <taxon>Streptosporangiales</taxon>
        <taxon>Streptosporangiaceae</taxon>
        <taxon>Nonomuraea</taxon>
    </lineage>
</organism>
<evidence type="ECO:0000259" key="1">
    <source>
        <dbReference type="Pfam" id="PF13556"/>
    </source>
</evidence>
<dbReference type="InterPro" id="IPR042070">
    <property type="entry name" value="PucR_C-HTH_sf"/>
</dbReference>